<evidence type="ECO:0000313" key="6">
    <source>
        <dbReference type="EMBL" id="PDH35244.1"/>
    </source>
</evidence>
<dbReference type="GO" id="GO:0016846">
    <property type="term" value="F:carbon-sulfur lyase activity"/>
    <property type="evidence" value="ECO:0007669"/>
    <property type="project" value="InterPro"/>
</dbReference>
<keyword evidence="2" id="KW-0479">Metal-binding</keyword>
<dbReference type="AlphaFoldDB" id="A0A2A5WG68"/>
<dbReference type="PANTHER" id="PTHR33337">
    <property type="entry name" value="GFA DOMAIN-CONTAINING PROTEIN"/>
    <property type="match status" value="1"/>
</dbReference>
<evidence type="ECO:0000256" key="3">
    <source>
        <dbReference type="ARBA" id="ARBA00022833"/>
    </source>
</evidence>
<protein>
    <submittedName>
        <fullName evidence="6">Aldehyde-activating protein</fullName>
    </submittedName>
</protein>
<keyword evidence="3" id="KW-0862">Zinc</keyword>
<accession>A0A2A5WG68</accession>
<feature type="domain" description="CENP-V/GFA" evidence="5">
    <location>
        <begin position="5"/>
        <end position="116"/>
    </location>
</feature>
<evidence type="ECO:0000259" key="5">
    <source>
        <dbReference type="PROSITE" id="PS51891"/>
    </source>
</evidence>
<reference evidence="6 7" key="1">
    <citation type="submission" date="2017-08" db="EMBL/GenBank/DDBJ databases">
        <title>Fine stratification of microbial communities through a metagenomic profile of the photic zone.</title>
        <authorList>
            <person name="Haro-Moreno J.M."/>
            <person name="Lopez-Perez M."/>
            <person name="De La Torre J."/>
            <person name="Picazo A."/>
            <person name="Camacho A."/>
            <person name="Rodriguez-Valera F."/>
        </authorList>
    </citation>
    <scope>NUCLEOTIDE SEQUENCE [LARGE SCALE GENOMIC DNA]</scope>
    <source>
        <strain evidence="6">MED-G28</strain>
    </source>
</reference>
<dbReference type="Pfam" id="PF04828">
    <property type="entry name" value="GFA"/>
    <property type="match status" value="1"/>
</dbReference>
<dbReference type="PROSITE" id="PS51891">
    <property type="entry name" value="CENP_V_GFA"/>
    <property type="match status" value="1"/>
</dbReference>
<comment type="caution">
    <text evidence="6">The sequence shown here is derived from an EMBL/GenBank/DDBJ whole genome shotgun (WGS) entry which is preliminary data.</text>
</comment>
<dbReference type="GO" id="GO:0046872">
    <property type="term" value="F:metal ion binding"/>
    <property type="evidence" value="ECO:0007669"/>
    <property type="project" value="UniProtKB-KW"/>
</dbReference>
<dbReference type="InterPro" id="IPR006913">
    <property type="entry name" value="CENP-V/GFA"/>
</dbReference>
<sequence length="140" mass="15414">MSDTIEGGCLCGNIRFKTTEKPSYQLLCYCTDCQTISGAANFAAYGVPIETISIIKGEPKIFEVTADSGRTNSRRFCPDCGSRVWAQIDELGLASVNAFALDNRSHFKPASNHCPESAPAWCEINETLEFFPRIPREPIS</sequence>
<comment type="similarity">
    <text evidence="1">Belongs to the Gfa family.</text>
</comment>
<dbReference type="PANTHER" id="PTHR33337:SF40">
    <property type="entry name" value="CENP-V_GFA DOMAIN-CONTAINING PROTEIN-RELATED"/>
    <property type="match status" value="1"/>
</dbReference>
<evidence type="ECO:0000256" key="4">
    <source>
        <dbReference type="ARBA" id="ARBA00023239"/>
    </source>
</evidence>
<evidence type="ECO:0000256" key="1">
    <source>
        <dbReference type="ARBA" id="ARBA00005495"/>
    </source>
</evidence>
<evidence type="ECO:0000256" key="2">
    <source>
        <dbReference type="ARBA" id="ARBA00022723"/>
    </source>
</evidence>
<dbReference type="Proteomes" id="UP000219329">
    <property type="component" value="Unassembled WGS sequence"/>
</dbReference>
<proteinExistence type="inferred from homology"/>
<dbReference type="Gene3D" id="3.90.1590.10">
    <property type="entry name" value="glutathione-dependent formaldehyde- activating enzyme (gfa)"/>
    <property type="match status" value="1"/>
</dbReference>
<gene>
    <name evidence="6" type="ORF">CNF02_00540</name>
</gene>
<dbReference type="EMBL" id="NTJZ01000001">
    <property type="protein sequence ID" value="PDH35244.1"/>
    <property type="molecule type" value="Genomic_DNA"/>
</dbReference>
<dbReference type="SUPFAM" id="SSF51316">
    <property type="entry name" value="Mss4-like"/>
    <property type="match status" value="1"/>
</dbReference>
<name>A0A2A5WG68_9GAMM</name>
<organism evidence="6 7">
    <name type="scientific">OM182 bacterium MED-G28</name>
    <dbReference type="NCBI Taxonomy" id="1986256"/>
    <lineage>
        <taxon>Bacteria</taxon>
        <taxon>Pseudomonadati</taxon>
        <taxon>Pseudomonadota</taxon>
        <taxon>Gammaproteobacteria</taxon>
        <taxon>OMG group</taxon>
        <taxon>OM182 clade</taxon>
    </lineage>
</organism>
<evidence type="ECO:0000313" key="7">
    <source>
        <dbReference type="Proteomes" id="UP000219329"/>
    </source>
</evidence>
<dbReference type="InterPro" id="IPR011057">
    <property type="entry name" value="Mss4-like_sf"/>
</dbReference>
<keyword evidence="4" id="KW-0456">Lyase</keyword>